<proteinExistence type="predicted"/>
<organism evidence="1 2">
    <name type="scientific">Macroventuria anomochaeta</name>
    <dbReference type="NCBI Taxonomy" id="301207"/>
    <lineage>
        <taxon>Eukaryota</taxon>
        <taxon>Fungi</taxon>
        <taxon>Dikarya</taxon>
        <taxon>Ascomycota</taxon>
        <taxon>Pezizomycotina</taxon>
        <taxon>Dothideomycetes</taxon>
        <taxon>Pleosporomycetidae</taxon>
        <taxon>Pleosporales</taxon>
        <taxon>Pleosporineae</taxon>
        <taxon>Didymellaceae</taxon>
        <taxon>Macroventuria</taxon>
    </lineage>
</organism>
<protein>
    <submittedName>
        <fullName evidence="1">Uncharacterized protein</fullName>
    </submittedName>
</protein>
<evidence type="ECO:0000313" key="2">
    <source>
        <dbReference type="Proteomes" id="UP000799754"/>
    </source>
</evidence>
<accession>A0ACB6SGC9</accession>
<comment type="caution">
    <text evidence="1">The sequence shown here is derived from an EMBL/GenBank/DDBJ whole genome shotgun (WGS) entry which is preliminary data.</text>
</comment>
<reference evidence="1" key="1">
    <citation type="journal article" date="2020" name="Stud. Mycol.">
        <title>101 Dothideomycetes genomes: a test case for predicting lifestyles and emergence of pathogens.</title>
        <authorList>
            <person name="Haridas S."/>
            <person name="Albert R."/>
            <person name="Binder M."/>
            <person name="Bloem J."/>
            <person name="Labutti K."/>
            <person name="Salamov A."/>
            <person name="Andreopoulos B."/>
            <person name="Baker S."/>
            <person name="Barry K."/>
            <person name="Bills G."/>
            <person name="Bluhm B."/>
            <person name="Cannon C."/>
            <person name="Castanera R."/>
            <person name="Culley D."/>
            <person name="Daum C."/>
            <person name="Ezra D."/>
            <person name="Gonzalez J."/>
            <person name="Henrissat B."/>
            <person name="Kuo A."/>
            <person name="Liang C."/>
            <person name="Lipzen A."/>
            <person name="Lutzoni F."/>
            <person name="Magnuson J."/>
            <person name="Mondo S."/>
            <person name="Nolan M."/>
            <person name="Ohm R."/>
            <person name="Pangilinan J."/>
            <person name="Park H.-J."/>
            <person name="Ramirez L."/>
            <person name="Alfaro M."/>
            <person name="Sun H."/>
            <person name="Tritt A."/>
            <person name="Yoshinaga Y."/>
            <person name="Zwiers L.-H."/>
            <person name="Turgeon B."/>
            <person name="Goodwin S."/>
            <person name="Spatafora J."/>
            <person name="Crous P."/>
            <person name="Grigoriev I."/>
        </authorList>
    </citation>
    <scope>NUCLEOTIDE SEQUENCE</scope>
    <source>
        <strain evidence="1">CBS 525.71</strain>
    </source>
</reference>
<keyword evidence="2" id="KW-1185">Reference proteome</keyword>
<gene>
    <name evidence="1" type="ORF">BU25DRAFT_405962</name>
</gene>
<evidence type="ECO:0000313" key="1">
    <source>
        <dbReference type="EMBL" id="KAF2632635.1"/>
    </source>
</evidence>
<dbReference type="EMBL" id="MU006702">
    <property type="protein sequence ID" value="KAF2632635.1"/>
    <property type="molecule type" value="Genomic_DNA"/>
</dbReference>
<dbReference type="Proteomes" id="UP000799754">
    <property type="component" value="Unassembled WGS sequence"/>
</dbReference>
<name>A0ACB6SGC9_9PLEO</name>
<sequence>MLTRLLDLPSELLLQILATLPVKPLLRFAQTSHYARSLAYSNLQSLSLAIYPSHRSSWHNKLFIAQHKPKHALHAAIQIPRAWDFDYTTLLTFHNKIVASILSRHASVLQKLELTFWTLSIPIARAIAKLPALKELNICIETVQAVPRAYMNVQRKEEGKAWALLPCSPSWTHLIHTLRIENAKINTSQLHCLIAGAGRLRELALRKCDMLTSSLWDTERLSSLRHLSITDCANVHANSTALEAISKMQRLKVLDLHGCSGLDGEVLEQWNRDVWRVPLFVAPRPRGMLKEEVHIEVDPDYLLEQD</sequence>